<keyword evidence="5 7" id="KW-1133">Transmembrane helix</keyword>
<dbReference type="UniPathway" id="UPA00378"/>
<comment type="subunit">
    <text evidence="7">Component of the dolichol-phosphate mannose (DPM) synthase complex.</text>
</comment>
<comment type="pathway">
    <text evidence="7">Protein modification; protein glycosylation.</text>
</comment>
<dbReference type="GO" id="GO:0016757">
    <property type="term" value="F:glycosyltransferase activity"/>
    <property type="evidence" value="ECO:0007669"/>
    <property type="project" value="UniProtKB-KW"/>
</dbReference>
<comment type="function">
    <text evidence="7">Stabilizer subunit of the dolichol-phosphate mannose (DPM) synthase complex; tethers catalytic subunit to the ER.</text>
</comment>
<accession>A0A8B6CMF6</accession>
<evidence type="ECO:0000256" key="2">
    <source>
        <dbReference type="ARBA" id="ARBA00010430"/>
    </source>
</evidence>
<dbReference type="InterPro" id="IPR013174">
    <property type="entry name" value="DPM3"/>
</dbReference>
<dbReference type="PANTHER" id="PTHR16433">
    <property type="entry name" value="DOLICHOL-PHOSPHATE MANNOSYLTRANSFERASE SUBUNIT 3"/>
    <property type="match status" value="1"/>
</dbReference>
<keyword evidence="8" id="KW-0328">Glycosyltransferase</keyword>
<protein>
    <recommendedName>
        <fullName evidence="7">Dolichol-phosphate mannosyltransferase subunit 3</fullName>
    </recommendedName>
</protein>
<proteinExistence type="inferred from homology"/>
<comment type="caution">
    <text evidence="8">The sequence shown here is derived from an EMBL/GenBank/DDBJ whole genome shotgun (WGS) entry which is preliminary data.</text>
</comment>
<gene>
    <name evidence="8" type="ORF">MGAL_10B071572</name>
</gene>
<evidence type="ECO:0000256" key="7">
    <source>
        <dbReference type="RuleBase" id="RU365085"/>
    </source>
</evidence>
<keyword evidence="8" id="KW-0808">Transferase</keyword>
<dbReference type="GO" id="GO:0006506">
    <property type="term" value="P:GPI anchor biosynthetic process"/>
    <property type="evidence" value="ECO:0007669"/>
    <property type="project" value="TreeGrafter"/>
</dbReference>
<keyword evidence="3 7" id="KW-0812">Transmembrane</keyword>
<feature type="transmembrane region" description="Helical" evidence="7">
    <location>
        <begin position="6"/>
        <end position="27"/>
    </location>
</feature>
<dbReference type="AlphaFoldDB" id="A0A8B6CMF6"/>
<dbReference type="EMBL" id="UYJE01002077">
    <property type="protein sequence ID" value="VDI07652.1"/>
    <property type="molecule type" value="Genomic_DNA"/>
</dbReference>
<evidence type="ECO:0000256" key="6">
    <source>
        <dbReference type="ARBA" id="ARBA00023136"/>
    </source>
</evidence>
<keyword evidence="4 7" id="KW-0256">Endoplasmic reticulum</keyword>
<dbReference type="PANTHER" id="PTHR16433:SF0">
    <property type="entry name" value="DOLICHOL-PHOSPHATE MANNOSYLTRANSFERASE SUBUNIT 3"/>
    <property type="match status" value="1"/>
</dbReference>
<name>A0A8B6CMF6_MYTGA</name>
<evidence type="ECO:0000256" key="3">
    <source>
        <dbReference type="ARBA" id="ARBA00022692"/>
    </source>
</evidence>
<comment type="subcellular location">
    <subcellularLocation>
        <location evidence="1 7">Endoplasmic reticulum membrane</location>
        <topology evidence="1 7">Multi-pass membrane protein</topology>
    </subcellularLocation>
</comment>
<evidence type="ECO:0000256" key="5">
    <source>
        <dbReference type="ARBA" id="ARBA00022989"/>
    </source>
</evidence>
<dbReference type="OrthoDB" id="2014333at2759"/>
<organism evidence="8 9">
    <name type="scientific">Mytilus galloprovincialis</name>
    <name type="common">Mediterranean mussel</name>
    <dbReference type="NCBI Taxonomy" id="29158"/>
    <lineage>
        <taxon>Eukaryota</taxon>
        <taxon>Metazoa</taxon>
        <taxon>Spiralia</taxon>
        <taxon>Lophotrochozoa</taxon>
        <taxon>Mollusca</taxon>
        <taxon>Bivalvia</taxon>
        <taxon>Autobranchia</taxon>
        <taxon>Pteriomorphia</taxon>
        <taxon>Mytilida</taxon>
        <taxon>Mytiloidea</taxon>
        <taxon>Mytilidae</taxon>
        <taxon>Mytilinae</taxon>
        <taxon>Mytilus</taxon>
    </lineage>
</organism>
<dbReference type="Proteomes" id="UP000596742">
    <property type="component" value="Unassembled WGS sequence"/>
</dbReference>
<evidence type="ECO:0000256" key="1">
    <source>
        <dbReference type="ARBA" id="ARBA00004477"/>
    </source>
</evidence>
<comment type="similarity">
    <text evidence="2 7">Belongs to the DPM3 family.</text>
</comment>
<dbReference type="GO" id="GO:0033185">
    <property type="term" value="C:dolichol-phosphate-mannose synthase complex"/>
    <property type="evidence" value="ECO:0007669"/>
    <property type="project" value="TreeGrafter"/>
</dbReference>
<dbReference type="GO" id="GO:0005789">
    <property type="term" value="C:endoplasmic reticulum membrane"/>
    <property type="evidence" value="ECO:0007669"/>
    <property type="project" value="UniProtKB-SubCell"/>
</dbReference>
<keyword evidence="9" id="KW-1185">Reference proteome</keyword>
<evidence type="ECO:0000313" key="8">
    <source>
        <dbReference type="EMBL" id="VDI07652.1"/>
    </source>
</evidence>
<feature type="transmembrane region" description="Helical" evidence="7">
    <location>
        <begin position="39"/>
        <end position="61"/>
    </location>
</feature>
<keyword evidence="6 7" id="KW-0472">Membrane</keyword>
<evidence type="ECO:0000313" key="9">
    <source>
        <dbReference type="Proteomes" id="UP000596742"/>
    </source>
</evidence>
<sequence length="97" mass="11004">MIPKLFQWLFGVGAFLSVWLAVVLEYVHVQSSSSFKSLFIIPLPLIVLVSFAIYSLGVIIYRVAIFNNCEEASKELQSQIEEAKTDLQKKGFKFDNT</sequence>
<evidence type="ECO:0000256" key="4">
    <source>
        <dbReference type="ARBA" id="ARBA00022824"/>
    </source>
</evidence>
<dbReference type="Pfam" id="PF08285">
    <property type="entry name" value="DPM3"/>
    <property type="match status" value="1"/>
</dbReference>
<reference evidence="8" key="1">
    <citation type="submission" date="2018-11" db="EMBL/GenBank/DDBJ databases">
        <authorList>
            <person name="Alioto T."/>
            <person name="Alioto T."/>
        </authorList>
    </citation>
    <scope>NUCLEOTIDE SEQUENCE</scope>
</reference>